<evidence type="ECO:0000313" key="4">
    <source>
        <dbReference type="Proteomes" id="UP001456524"/>
    </source>
</evidence>
<reference evidence="3 4" key="1">
    <citation type="journal article" date="2022" name="G3 (Bethesda)">
        <title>Enemy or ally: a genomic approach to elucidate the lifestyle of Phyllosticta citrichinaensis.</title>
        <authorList>
            <person name="Buijs V.A."/>
            <person name="Groenewald J.Z."/>
            <person name="Haridas S."/>
            <person name="LaButti K.M."/>
            <person name="Lipzen A."/>
            <person name="Martin F.M."/>
            <person name="Barry K."/>
            <person name="Grigoriev I.V."/>
            <person name="Crous P.W."/>
            <person name="Seidl M.F."/>
        </authorList>
    </citation>
    <scope>NUCLEOTIDE SEQUENCE [LARGE SCALE GENOMIC DNA]</scope>
    <source>
        <strain evidence="3 4">CBS 129764</strain>
    </source>
</reference>
<name>A0ABR1Y2H9_9PEZI</name>
<dbReference type="EMBL" id="JBBWUH010000002">
    <property type="protein sequence ID" value="KAK8175335.1"/>
    <property type="molecule type" value="Genomic_DNA"/>
</dbReference>
<dbReference type="Proteomes" id="UP001456524">
    <property type="component" value="Unassembled WGS sequence"/>
</dbReference>
<accession>A0ABR1Y2H9</accession>
<feature type="region of interest" description="Disordered" evidence="1">
    <location>
        <begin position="86"/>
        <end position="151"/>
    </location>
</feature>
<comment type="caution">
    <text evidence="3">The sequence shown here is derived from an EMBL/GenBank/DDBJ whole genome shotgun (WGS) entry which is preliminary data.</text>
</comment>
<evidence type="ECO:0000259" key="2">
    <source>
        <dbReference type="PROSITE" id="PS00028"/>
    </source>
</evidence>
<organism evidence="3 4">
    <name type="scientific">Phyllosticta citrichinensis</name>
    <dbReference type="NCBI Taxonomy" id="1130410"/>
    <lineage>
        <taxon>Eukaryota</taxon>
        <taxon>Fungi</taxon>
        <taxon>Dikarya</taxon>
        <taxon>Ascomycota</taxon>
        <taxon>Pezizomycotina</taxon>
        <taxon>Dothideomycetes</taxon>
        <taxon>Dothideomycetes incertae sedis</taxon>
        <taxon>Botryosphaeriales</taxon>
        <taxon>Phyllostictaceae</taxon>
        <taxon>Phyllosticta</taxon>
    </lineage>
</organism>
<sequence length="151" mass="17705">MSIIINNVLRLIRHHPSIHTTKVCQLLHCGPPFLSTSLFYTHHRFRFHVPFNSYPWLTFPPSSPPAPRTAKEASFSFIFPRHQHHRQLPRLLPPLVASKSKGAKTRRRKIKVTRTIRGQGDRHTPKEERDGRREGERVERRKRRDAERGAS</sequence>
<keyword evidence="4" id="KW-1185">Reference proteome</keyword>
<feature type="compositionally biased region" description="Basic and acidic residues" evidence="1">
    <location>
        <begin position="119"/>
        <end position="151"/>
    </location>
</feature>
<evidence type="ECO:0000256" key="1">
    <source>
        <dbReference type="SAM" id="MobiDB-lite"/>
    </source>
</evidence>
<feature type="domain" description="C2H2-type" evidence="2">
    <location>
        <begin position="24"/>
        <end position="48"/>
    </location>
</feature>
<gene>
    <name evidence="3" type="ORF">IWX90DRAFT_107340</name>
</gene>
<feature type="compositionally biased region" description="Basic residues" evidence="1">
    <location>
        <begin position="101"/>
        <end position="114"/>
    </location>
</feature>
<evidence type="ECO:0000313" key="3">
    <source>
        <dbReference type="EMBL" id="KAK8175335.1"/>
    </source>
</evidence>
<dbReference type="PROSITE" id="PS00028">
    <property type="entry name" value="ZINC_FINGER_C2H2_1"/>
    <property type="match status" value="1"/>
</dbReference>
<dbReference type="InterPro" id="IPR013087">
    <property type="entry name" value="Znf_C2H2_type"/>
</dbReference>
<protein>
    <recommendedName>
        <fullName evidence="2">C2H2-type domain-containing protein</fullName>
    </recommendedName>
</protein>
<proteinExistence type="predicted"/>